<dbReference type="AlphaFoldDB" id="A0A0D6GXR9"/>
<dbReference type="KEGG" id="cdi:DIP1931"/>
<protein>
    <submittedName>
        <fullName evidence="8">ATPase</fullName>
    </submittedName>
</protein>
<evidence type="ECO:0000313" key="9">
    <source>
        <dbReference type="Proteomes" id="UP000480222"/>
    </source>
</evidence>
<keyword evidence="5" id="KW-1133">Transmembrane helix</keyword>
<reference evidence="8 9" key="1">
    <citation type="submission" date="2020-02" db="EMBL/GenBank/DDBJ databases">
        <authorList>
            <person name="Brisse S."/>
        </authorList>
    </citation>
    <scope>NUCLEOTIDE SEQUENCE [LARGE SCALE GENOMIC DNA]</scope>
    <source>
        <strain evidence="8">CIP107547</strain>
    </source>
</reference>
<dbReference type="GO" id="GO:0008324">
    <property type="term" value="F:monoatomic cation transmembrane transporter activity"/>
    <property type="evidence" value="ECO:0007669"/>
    <property type="project" value="InterPro"/>
</dbReference>
<comment type="caution">
    <text evidence="8">The sequence shown here is derived from an EMBL/GenBank/DDBJ whole genome shotgun (WGS) entry which is preliminary data.</text>
</comment>
<organism evidence="8 9">
    <name type="scientific">Corynebacterium diphtheriae</name>
    <dbReference type="NCBI Taxonomy" id="1717"/>
    <lineage>
        <taxon>Bacteria</taxon>
        <taxon>Bacillati</taxon>
        <taxon>Actinomycetota</taxon>
        <taxon>Actinomycetes</taxon>
        <taxon>Mycobacteriales</taxon>
        <taxon>Corynebacteriaceae</taxon>
        <taxon>Corynebacterium</taxon>
    </lineage>
</organism>
<dbReference type="Pfam" id="PF02386">
    <property type="entry name" value="TrkH"/>
    <property type="match status" value="1"/>
</dbReference>
<sequence length="444" mass="46533">MRKTPARLVAGCFAALVLLGTVLLLLPVSREGHAQADVVTALFTATSAVCLTGLTVVDTATYWSHFGQLVILALIQVGGLGIMTLTTFAGWVLVGRIGVKGRLNAAAEGRGRELGEVTGLLIATIGFTLVVESAVAVALTLRFHAMGFDWWASLWEGVFHAVSAFNNAGFGLRSNNLMPYVGDGWIILPISAAVIVGGLGFPMLLELHRRATFRRQGQAIRRMSLTSLFTIAGTIVLLAAGTVGIAVLEWRGVLAPFDGPTKMLAAFFHSVTSRTAGFNSIDMSQLHPTSLLLTDSLMFIGGGSGGTAGGIKITTVGVLLAVMVAEIRGDDQILIRGRRIPNRTVRQALAVTMLAVLTVGVAVGLVLVLAPEFGVLDLSFEVVSAFATVGLSTGITGSLPSAAQLVLVVLMYAGRIGPVSLVAALAARSSKRQYSYPVERLIIG</sequence>
<dbReference type="OMA" id="SFEWVPK"/>
<keyword evidence="4" id="KW-0812">Transmembrane</keyword>
<evidence type="ECO:0000256" key="4">
    <source>
        <dbReference type="ARBA" id="ARBA00022692"/>
    </source>
</evidence>
<dbReference type="OrthoDB" id="9810952at2"/>
<dbReference type="GO" id="GO:0030001">
    <property type="term" value="P:metal ion transport"/>
    <property type="evidence" value="ECO:0007669"/>
    <property type="project" value="UniProtKB-ARBA"/>
</dbReference>
<dbReference type="KEGG" id="cdip:ERS451417_01954"/>
<dbReference type="PANTHER" id="PTHR32024">
    <property type="entry name" value="TRK SYSTEM POTASSIUM UPTAKE PROTEIN TRKG-RELATED"/>
    <property type="match status" value="1"/>
</dbReference>
<evidence type="ECO:0000256" key="7">
    <source>
        <dbReference type="ARBA" id="ARBA00023136"/>
    </source>
</evidence>
<evidence type="ECO:0000313" key="8">
    <source>
        <dbReference type="EMBL" id="CAB0618155.1"/>
    </source>
</evidence>
<dbReference type="GO" id="GO:0005886">
    <property type="term" value="C:plasma membrane"/>
    <property type="evidence" value="ECO:0007669"/>
    <property type="project" value="UniProtKB-SubCell"/>
</dbReference>
<accession>A0A0D6GXR9</accession>
<keyword evidence="7" id="KW-0472">Membrane</keyword>
<dbReference type="EMBL" id="CADDAV010000026">
    <property type="protein sequence ID" value="CAB0618155.1"/>
    <property type="molecule type" value="Genomic_DNA"/>
</dbReference>
<dbReference type="InterPro" id="IPR003445">
    <property type="entry name" value="Cat_transpt"/>
</dbReference>
<evidence type="ECO:0000256" key="5">
    <source>
        <dbReference type="ARBA" id="ARBA00022989"/>
    </source>
</evidence>
<gene>
    <name evidence="8" type="ORF">CIP107547_02128</name>
</gene>
<proteinExistence type="predicted"/>
<name>A0A0D6GXR9_CORDP</name>
<dbReference type="GeneID" id="29422069"/>
<keyword evidence="3" id="KW-1003">Cell membrane</keyword>
<evidence type="ECO:0000256" key="6">
    <source>
        <dbReference type="ARBA" id="ARBA00023065"/>
    </source>
</evidence>
<keyword evidence="2" id="KW-0813">Transport</keyword>
<dbReference type="RefSeq" id="WP_010935442.1">
    <property type="nucleotide sequence ID" value="NZ_CABVGJ010000010.1"/>
</dbReference>
<evidence type="ECO:0000256" key="2">
    <source>
        <dbReference type="ARBA" id="ARBA00022448"/>
    </source>
</evidence>
<keyword evidence="6" id="KW-0406">Ion transport</keyword>
<dbReference type="PANTHER" id="PTHR32024:SF1">
    <property type="entry name" value="KTR SYSTEM POTASSIUM UPTAKE PROTEIN B"/>
    <property type="match status" value="1"/>
</dbReference>
<evidence type="ECO:0000256" key="1">
    <source>
        <dbReference type="ARBA" id="ARBA00004651"/>
    </source>
</evidence>
<comment type="subcellular location">
    <subcellularLocation>
        <location evidence="1">Cell membrane</location>
        <topology evidence="1">Multi-pass membrane protein</topology>
    </subcellularLocation>
</comment>
<evidence type="ECO:0000256" key="3">
    <source>
        <dbReference type="ARBA" id="ARBA00022475"/>
    </source>
</evidence>
<dbReference type="Proteomes" id="UP000480222">
    <property type="component" value="Unassembled WGS sequence"/>
</dbReference>